<comment type="caution">
    <text evidence="1">The sequence shown here is derived from an EMBL/GenBank/DDBJ whole genome shotgun (WGS) entry which is preliminary data.</text>
</comment>
<reference evidence="1 2" key="1">
    <citation type="submission" date="2024-10" db="EMBL/GenBank/DDBJ databases">
        <title>The Natural Products Discovery Center: Release of the First 8490 Sequenced Strains for Exploring Actinobacteria Biosynthetic Diversity.</title>
        <authorList>
            <person name="Kalkreuter E."/>
            <person name="Kautsar S.A."/>
            <person name="Yang D."/>
            <person name="Bader C.D."/>
            <person name="Teijaro C.N."/>
            <person name="Fluegel L."/>
            <person name="Davis C.M."/>
            <person name="Simpson J.R."/>
            <person name="Lauterbach L."/>
            <person name="Steele A.D."/>
            <person name="Gui C."/>
            <person name="Meng S."/>
            <person name="Li G."/>
            <person name="Viehrig K."/>
            <person name="Ye F."/>
            <person name="Su P."/>
            <person name="Kiefer A.F."/>
            <person name="Nichols A."/>
            <person name="Cepeda A.J."/>
            <person name="Yan W."/>
            <person name="Fan B."/>
            <person name="Jiang Y."/>
            <person name="Adhikari A."/>
            <person name="Zheng C.-J."/>
            <person name="Schuster L."/>
            <person name="Cowan T.M."/>
            <person name="Smanski M.J."/>
            <person name="Chevrette M.G."/>
            <person name="De Carvalho L.P.S."/>
            <person name="Shen B."/>
        </authorList>
    </citation>
    <scope>NUCLEOTIDE SEQUENCE [LARGE SCALE GENOMIC DNA]</scope>
    <source>
        <strain evidence="1 2">NPDC007066</strain>
    </source>
</reference>
<dbReference type="EMBL" id="JBIAFP010000010">
    <property type="protein sequence ID" value="MFE9226797.1"/>
    <property type="molecule type" value="Genomic_DNA"/>
</dbReference>
<evidence type="ECO:0000313" key="1">
    <source>
        <dbReference type="EMBL" id="MFE9226797.1"/>
    </source>
</evidence>
<sequence>MFGQPAKSTTVTCPHCKADVEQQPGAGRLRLYCTPEHGRAWRRRMRHAGWL</sequence>
<proteinExistence type="predicted"/>
<organism evidence="1 2">
    <name type="scientific">Streptomyces massasporeus</name>
    <dbReference type="NCBI Taxonomy" id="67324"/>
    <lineage>
        <taxon>Bacteria</taxon>
        <taxon>Bacillati</taxon>
        <taxon>Actinomycetota</taxon>
        <taxon>Actinomycetes</taxon>
        <taxon>Kitasatosporales</taxon>
        <taxon>Streptomycetaceae</taxon>
        <taxon>Streptomyces</taxon>
    </lineage>
</organism>
<protein>
    <submittedName>
        <fullName evidence="1">Uncharacterized protein</fullName>
    </submittedName>
</protein>
<dbReference type="Proteomes" id="UP001601288">
    <property type="component" value="Unassembled WGS sequence"/>
</dbReference>
<keyword evidence="2" id="KW-1185">Reference proteome</keyword>
<name>A0ABW6LGV0_9ACTN</name>
<dbReference type="RefSeq" id="WP_358287584.1">
    <property type="nucleotide sequence ID" value="NZ_JBEYGJ010000031.1"/>
</dbReference>
<accession>A0ABW6LGV0</accession>
<gene>
    <name evidence="1" type="ORF">ACFYM3_19580</name>
</gene>
<evidence type="ECO:0000313" key="2">
    <source>
        <dbReference type="Proteomes" id="UP001601288"/>
    </source>
</evidence>